<dbReference type="Gramene" id="PVH48021">
    <property type="protein sequence ID" value="PVH48021"/>
    <property type="gene ID" value="PAHAL_4G222100"/>
</dbReference>
<gene>
    <name evidence="2" type="ORF">PAHAL_4G222100</name>
</gene>
<dbReference type="Proteomes" id="UP000243499">
    <property type="component" value="Chromosome 4"/>
</dbReference>
<dbReference type="EMBL" id="CM008049">
    <property type="protein sequence ID" value="PVH48021.1"/>
    <property type="molecule type" value="Genomic_DNA"/>
</dbReference>
<keyword evidence="1" id="KW-0472">Membrane</keyword>
<organism evidence="2">
    <name type="scientific">Panicum hallii</name>
    <dbReference type="NCBI Taxonomy" id="206008"/>
    <lineage>
        <taxon>Eukaryota</taxon>
        <taxon>Viridiplantae</taxon>
        <taxon>Streptophyta</taxon>
        <taxon>Embryophyta</taxon>
        <taxon>Tracheophyta</taxon>
        <taxon>Spermatophyta</taxon>
        <taxon>Magnoliopsida</taxon>
        <taxon>Liliopsida</taxon>
        <taxon>Poales</taxon>
        <taxon>Poaceae</taxon>
        <taxon>PACMAD clade</taxon>
        <taxon>Panicoideae</taxon>
        <taxon>Panicodae</taxon>
        <taxon>Paniceae</taxon>
        <taxon>Panicinae</taxon>
        <taxon>Panicum</taxon>
        <taxon>Panicum sect. Panicum</taxon>
    </lineage>
</organism>
<sequence length="77" mass="9311">MQKDTEVMGWCSQKGNGEFRLCTISFIFSFMYRLQTRQRAIRPYLYIHSLSAMECDMMLLVDVFMFVRMFLLNIYMI</sequence>
<keyword evidence="1" id="KW-0812">Transmembrane</keyword>
<keyword evidence="1" id="KW-1133">Transmembrane helix</keyword>
<evidence type="ECO:0000313" key="2">
    <source>
        <dbReference type="EMBL" id="PVH48021.1"/>
    </source>
</evidence>
<evidence type="ECO:0000256" key="1">
    <source>
        <dbReference type="SAM" id="Phobius"/>
    </source>
</evidence>
<name>A0A2T8JDN8_9POAL</name>
<accession>A0A2T8JDN8</accession>
<protein>
    <submittedName>
        <fullName evidence="2">Uncharacterized protein</fullName>
    </submittedName>
</protein>
<feature type="transmembrane region" description="Helical" evidence="1">
    <location>
        <begin position="55"/>
        <end position="76"/>
    </location>
</feature>
<proteinExistence type="predicted"/>
<dbReference type="AlphaFoldDB" id="A0A2T8JDN8"/>
<reference evidence="2" key="1">
    <citation type="submission" date="2018-04" db="EMBL/GenBank/DDBJ databases">
        <title>WGS assembly of Panicum hallii.</title>
        <authorList>
            <person name="Lovell J."/>
            <person name="Jenkins J."/>
            <person name="Lowry D."/>
            <person name="Mamidi S."/>
            <person name="Sreedasyam A."/>
            <person name="Weng X."/>
            <person name="Barry K."/>
            <person name="Bonette J."/>
            <person name="Campitelli B."/>
            <person name="Daum C."/>
            <person name="Gordon S."/>
            <person name="Gould B."/>
            <person name="Lipzen A."/>
            <person name="Macqueen A."/>
            <person name="Palacio-Mejia J."/>
            <person name="Plott C."/>
            <person name="Shakirov E."/>
            <person name="Shu S."/>
            <person name="Yoshinaga Y."/>
            <person name="Zane M."/>
            <person name="Rokhsar D."/>
            <person name="Grimwood J."/>
            <person name="Schmutz J."/>
            <person name="Juenger T."/>
        </authorList>
    </citation>
    <scope>NUCLEOTIDE SEQUENCE [LARGE SCALE GENOMIC DNA]</scope>
    <source>
        <strain evidence="2">FIL2</strain>
    </source>
</reference>